<dbReference type="CDD" id="cd18584">
    <property type="entry name" value="ABC_6TM_AarD_CydD"/>
    <property type="match status" value="1"/>
</dbReference>
<dbReference type="PANTHER" id="PTHR24221:SF590">
    <property type="entry name" value="COMPONENT LINKED WITH THE ASSEMBLY OF CYTOCHROME' TRANSPORT TRANSMEMBRANE ATP-BINDING PROTEIN ABC TRANSPORTER CYDD-RELATED"/>
    <property type="match status" value="1"/>
</dbReference>
<keyword evidence="4 10" id="KW-0067">ATP-binding</keyword>
<organism evidence="10 11">
    <name type="scientific">Mycolicibacterium chubuense (strain NBB4)</name>
    <name type="common">Mycobacterium chubuense</name>
    <dbReference type="NCBI Taxonomy" id="710421"/>
    <lineage>
        <taxon>Bacteria</taxon>
        <taxon>Bacillati</taxon>
        <taxon>Actinomycetota</taxon>
        <taxon>Actinomycetes</taxon>
        <taxon>Mycobacteriales</taxon>
        <taxon>Mycobacteriaceae</taxon>
        <taxon>Mycolicibacterium</taxon>
    </lineage>
</organism>
<keyword evidence="5 7" id="KW-1133">Transmembrane helix</keyword>
<dbReference type="PROSITE" id="PS00211">
    <property type="entry name" value="ABC_TRANSPORTER_1"/>
    <property type="match status" value="1"/>
</dbReference>
<dbReference type="InterPro" id="IPR036640">
    <property type="entry name" value="ABC1_TM_sf"/>
</dbReference>
<dbReference type="InterPro" id="IPR003593">
    <property type="entry name" value="AAA+_ATPase"/>
</dbReference>
<dbReference type="InterPro" id="IPR003439">
    <property type="entry name" value="ABC_transporter-like_ATP-bd"/>
</dbReference>
<evidence type="ECO:0000256" key="3">
    <source>
        <dbReference type="ARBA" id="ARBA00022741"/>
    </source>
</evidence>
<keyword evidence="6 7" id="KW-0472">Membrane</keyword>
<keyword evidence="3" id="KW-0547">Nucleotide-binding</keyword>
<dbReference type="GO" id="GO:0016887">
    <property type="term" value="F:ATP hydrolysis activity"/>
    <property type="evidence" value="ECO:0007669"/>
    <property type="project" value="InterPro"/>
</dbReference>
<dbReference type="RefSeq" id="WP_014815804.1">
    <property type="nucleotide sequence ID" value="NC_018027.1"/>
</dbReference>
<dbReference type="Proteomes" id="UP000006057">
    <property type="component" value="Chromosome"/>
</dbReference>
<name>I4BJ67_MYCCN</name>
<dbReference type="PROSITE" id="PS50929">
    <property type="entry name" value="ABC_TM1F"/>
    <property type="match status" value="1"/>
</dbReference>
<evidence type="ECO:0000259" key="9">
    <source>
        <dbReference type="PROSITE" id="PS50929"/>
    </source>
</evidence>
<dbReference type="InterPro" id="IPR014216">
    <property type="entry name" value="ABC_transptr_CydD"/>
</dbReference>
<comment type="subcellular location">
    <subcellularLocation>
        <location evidence="1">Cell membrane</location>
        <topology evidence="1">Multi-pass membrane protein</topology>
    </subcellularLocation>
</comment>
<evidence type="ECO:0000256" key="2">
    <source>
        <dbReference type="ARBA" id="ARBA00022692"/>
    </source>
</evidence>
<dbReference type="SMART" id="SM00382">
    <property type="entry name" value="AAA"/>
    <property type="match status" value="1"/>
</dbReference>
<dbReference type="SUPFAM" id="SSF52540">
    <property type="entry name" value="P-loop containing nucleoside triphosphate hydrolases"/>
    <property type="match status" value="1"/>
</dbReference>
<gene>
    <name evidence="10" type="ordered locus">Mycch_2551</name>
</gene>
<keyword evidence="11" id="KW-1185">Reference proteome</keyword>
<dbReference type="NCBIfam" id="TIGR02857">
    <property type="entry name" value="CydD"/>
    <property type="match status" value="1"/>
</dbReference>
<feature type="domain" description="ABC transmembrane type-1" evidence="9">
    <location>
        <begin position="6"/>
        <end position="290"/>
    </location>
</feature>
<dbReference type="PANTHER" id="PTHR24221">
    <property type="entry name" value="ATP-BINDING CASSETTE SUB-FAMILY B"/>
    <property type="match status" value="1"/>
</dbReference>
<dbReference type="HOGENOM" id="CLU_000604_84_9_11"/>
<dbReference type="SUPFAM" id="SSF90123">
    <property type="entry name" value="ABC transporter transmembrane region"/>
    <property type="match status" value="1"/>
</dbReference>
<dbReference type="InterPro" id="IPR011527">
    <property type="entry name" value="ABC1_TM_dom"/>
</dbReference>
<feature type="transmembrane region" description="Helical" evidence="7">
    <location>
        <begin position="43"/>
        <end position="62"/>
    </location>
</feature>
<evidence type="ECO:0000313" key="10">
    <source>
        <dbReference type="EMBL" id="AFM17324.1"/>
    </source>
</evidence>
<dbReference type="OrthoDB" id="9806127at2"/>
<dbReference type="Gene3D" id="3.40.50.300">
    <property type="entry name" value="P-loop containing nucleotide triphosphate hydrolases"/>
    <property type="match status" value="1"/>
</dbReference>
<evidence type="ECO:0000259" key="8">
    <source>
        <dbReference type="PROSITE" id="PS50893"/>
    </source>
</evidence>
<protein>
    <submittedName>
        <fullName evidence="10">Cysteine export CydDC family ABC transporter permease subunit/ATP-binding protein CydD</fullName>
    </submittedName>
</protein>
<sequence precursor="true">MRRFLAASTACGVVIAGATIGSAVTLAGIVARVVTDPASRHLGGLAIPLAILLSLWIVRTAAQWLQGRLAQRGASAVIADLTDQVLRTATSLPPRQLTRHRDDAAVVVTRGLDGLRVYFTTYLPALFLAAILTPVTAAVIALYDWRSAVIVAVALPLIPLFMVLIGLATEDRSAAALAAMTTLQSRLLDLVAGLPTLRALGRAQGSAARIAELGAAHRRSAMATMRIAFLSALVLELLATLGVALVAVSVGMRLVYGQMPLQIALTALLLAPEVFWPLRRVGAAFHSAQDGKTAVAAAFEFIDAEAPAPRGTRVVAGDRVTVQADLPALDARPGRVTVLTGPNGAGKTTLLAGILGLEPLEAAHIRINGVDVADLDPQTWWARVAWLAQRPVLVPGTVEDNLTLFGPLPDLDGACRAACFDDVLAGLPDGLQTVLGRGGVGLSLGQRQRLGLARVLGSAAPVLLLDEPTAHLDSSTEARVLRAIRHRAAGGATVIVVGHRDPVLAIGDVVVDLGVDIGGERVDA</sequence>
<evidence type="ECO:0000313" key="11">
    <source>
        <dbReference type="Proteomes" id="UP000006057"/>
    </source>
</evidence>
<reference evidence="10 11" key="1">
    <citation type="submission" date="2012-06" db="EMBL/GenBank/DDBJ databases">
        <title>Complete sequence of chromosome of Mycobacterium chubuense NBB4.</title>
        <authorList>
            <consortium name="US DOE Joint Genome Institute"/>
            <person name="Lucas S."/>
            <person name="Han J."/>
            <person name="Lapidus A."/>
            <person name="Cheng J.-F."/>
            <person name="Goodwin L."/>
            <person name="Pitluck S."/>
            <person name="Peters L."/>
            <person name="Mikhailova N."/>
            <person name="Teshima H."/>
            <person name="Detter J.C."/>
            <person name="Han C."/>
            <person name="Tapia R."/>
            <person name="Land M."/>
            <person name="Hauser L."/>
            <person name="Kyrpides N."/>
            <person name="Ivanova N."/>
            <person name="Pagani I."/>
            <person name="Mattes T."/>
            <person name="Holmes A."/>
            <person name="Rutledge P."/>
            <person name="Paulsen I."/>
            <person name="Coleman N."/>
            <person name="Woyke T."/>
        </authorList>
    </citation>
    <scope>NUCLEOTIDE SEQUENCE [LARGE SCALE GENOMIC DNA]</scope>
    <source>
        <strain evidence="10 11">NBB4</strain>
    </source>
</reference>
<dbReference type="Pfam" id="PF00664">
    <property type="entry name" value="ABC_membrane"/>
    <property type="match status" value="1"/>
</dbReference>
<dbReference type="InterPro" id="IPR039421">
    <property type="entry name" value="Type_1_exporter"/>
</dbReference>
<feature type="domain" description="ABC transporter" evidence="8">
    <location>
        <begin position="309"/>
        <end position="522"/>
    </location>
</feature>
<accession>I4BJ67</accession>
<dbReference type="CDD" id="cd03228">
    <property type="entry name" value="ABCC_MRP_Like"/>
    <property type="match status" value="1"/>
</dbReference>
<evidence type="ECO:0000256" key="6">
    <source>
        <dbReference type="ARBA" id="ARBA00023136"/>
    </source>
</evidence>
<dbReference type="Pfam" id="PF00005">
    <property type="entry name" value="ABC_tran"/>
    <property type="match status" value="1"/>
</dbReference>
<feature type="transmembrane region" description="Helical" evidence="7">
    <location>
        <begin position="149"/>
        <end position="168"/>
    </location>
</feature>
<dbReference type="InterPro" id="IPR027417">
    <property type="entry name" value="P-loop_NTPase"/>
</dbReference>
<feature type="transmembrane region" description="Helical" evidence="7">
    <location>
        <begin position="227"/>
        <end position="248"/>
    </location>
</feature>
<evidence type="ECO:0000256" key="1">
    <source>
        <dbReference type="ARBA" id="ARBA00004651"/>
    </source>
</evidence>
<dbReference type="STRING" id="710421.Mycch_2551"/>
<dbReference type="eggNOG" id="COG4988">
    <property type="taxonomic scope" value="Bacteria"/>
</dbReference>
<dbReference type="Gene3D" id="1.20.1560.10">
    <property type="entry name" value="ABC transporter type 1, transmembrane domain"/>
    <property type="match status" value="1"/>
</dbReference>
<dbReference type="InterPro" id="IPR017871">
    <property type="entry name" value="ABC_transporter-like_CS"/>
</dbReference>
<dbReference type="PROSITE" id="PS50893">
    <property type="entry name" value="ABC_TRANSPORTER_2"/>
    <property type="match status" value="1"/>
</dbReference>
<dbReference type="AlphaFoldDB" id="I4BJ67"/>
<dbReference type="GO" id="GO:0140359">
    <property type="term" value="F:ABC-type transporter activity"/>
    <property type="evidence" value="ECO:0007669"/>
    <property type="project" value="InterPro"/>
</dbReference>
<dbReference type="GO" id="GO:0042883">
    <property type="term" value="P:cysteine transport"/>
    <property type="evidence" value="ECO:0007669"/>
    <property type="project" value="InterPro"/>
</dbReference>
<keyword evidence="2 7" id="KW-0812">Transmembrane</keyword>
<feature type="transmembrane region" description="Helical" evidence="7">
    <location>
        <begin position="122"/>
        <end position="143"/>
    </location>
</feature>
<dbReference type="EMBL" id="CP003053">
    <property type="protein sequence ID" value="AFM17324.1"/>
    <property type="molecule type" value="Genomic_DNA"/>
</dbReference>
<evidence type="ECO:0000256" key="4">
    <source>
        <dbReference type="ARBA" id="ARBA00022840"/>
    </source>
</evidence>
<evidence type="ECO:0000256" key="5">
    <source>
        <dbReference type="ARBA" id="ARBA00022989"/>
    </source>
</evidence>
<dbReference type="PATRIC" id="fig|710421.3.peg.2548"/>
<evidence type="ECO:0000256" key="7">
    <source>
        <dbReference type="SAM" id="Phobius"/>
    </source>
</evidence>
<proteinExistence type="predicted"/>
<dbReference type="GO" id="GO:0005524">
    <property type="term" value="F:ATP binding"/>
    <property type="evidence" value="ECO:0007669"/>
    <property type="project" value="UniProtKB-KW"/>
</dbReference>
<dbReference type="KEGG" id="mcb:Mycch_2551"/>
<dbReference type="GO" id="GO:0005886">
    <property type="term" value="C:plasma membrane"/>
    <property type="evidence" value="ECO:0007669"/>
    <property type="project" value="UniProtKB-SubCell"/>
</dbReference>